<dbReference type="InterPro" id="IPR054058">
    <property type="entry name" value="HTH_67"/>
</dbReference>
<dbReference type="InterPro" id="IPR036388">
    <property type="entry name" value="WH-like_DNA-bd_sf"/>
</dbReference>
<name>A0A0P6XFQ1_9CHLR</name>
<dbReference type="RefSeq" id="WP_054522596.1">
    <property type="nucleotide sequence ID" value="NZ_LGKO01000006.1"/>
</dbReference>
<sequence length="295" mass="33302">MQAIRLWPTALEALRALGRQYTPEMNRVAAELRLPDWHGWLLEAWLFTPEPISAARLRLRSPYTSPQWYNERLAAAAGQGFLAEVPGTPQAYSLTELGRWAAERLVEAGYAQMTTLQPLPEEALEHLADLLMRLVRSCLAAPEPPEKECLRLSRRMDPGAEACGVIRIDQYLSDLAAYRDDAHLAAWRPHAVEGPAWEAFTYLWRGEAATLDDLCQKLKHRGFTREDYQCALAALLERGWVAESAGAYRVTEVGNEIRQAAEETTDRYFYAPWACLSAEEVADLQSALVRFRDAL</sequence>
<dbReference type="Gene3D" id="1.10.10.10">
    <property type="entry name" value="Winged helix-like DNA-binding domain superfamily/Winged helix DNA-binding domain"/>
    <property type="match status" value="1"/>
</dbReference>
<keyword evidence="2" id="KW-1185">Reference proteome</keyword>
<dbReference type="SUPFAM" id="SSF46785">
    <property type="entry name" value="Winged helix' DNA-binding domain"/>
    <property type="match status" value="1"/>
</dbReference>
<evidence type="ECO:0000313" key="2">
    <source>
        <dbReference type="Proteomes" id="UP000050544"/>
    </source>
</evidence>
<protein>
    <submittedName>
        <fullName evidence="1">Uncharacterized protein</fullName>
    </submittedName>
</protein>
<dbReference type="Proteomes" id="UP000050544">
    <property type="component" value="Unassembled WGS sequence"/>
</dbReference>
<gene>
    <name evidence="1" type="ORF">SE15_13245</name>
</gene>
<dbReference type="OrthoDB" id="9795340at2"/>
<reference evidence="1 2" key="1">
    <citation type="submission" date="2015-07" db="EMBL/GenBank/DDBJ databases">
        <title>Whole genome sequence of Thermanaerothrix daxensis DSM 23592.</title>
        <authorList>
            <person name="Hemp J."/>
            <person name="Ward L.M."/>
            <person name="Pace L.A."/>
            <person name="Fischer W.W."/>
        </authorList>
    </citation>
    <scope>NUCLEOTIDE SEQUENCE [LARGE SCALE GENOMIC DNA]</scope>
    <source>
        <strain evidence="1 2">GNS-1</strain>
    </source>
</reference>
<accession>A0A0P6XFQ1</accession>
<organism evidence="1 2">
    <name type="scientific">Thermanaerothrix daxensis</name>
    <dbReference type="NCBI Taxonomy" id="869279"/>
    <lineage>
        <taxon>Bacteria</taxon>
        <taxon>Bacillati</taxon>
        <taxon>Chloroflexota</taxon>
        <taxon>Anaerolineae</taxon>
        <taxon>Anaerolineales</taxon>
        <taxon>Anaerolineaceae</taxon>
        <taxon>Thermanaerothrix</taxon>
    </lineage>
</organism>
<dbReference type="EMBL" id="LGKO01000006">
    <property type="protein sequence ID" value="KPL82071.1"/>
    <property type="molecule type" value="Genomic_DNA"/>
</dbReference>
<evidence type="ECO:0000313" key="1">
    <source>
        <dbReference type="EMBL" id="KPL82071.1"/>
    </source>
</evidence>
<dbReference type="Pfam" id="PF21863">
    <property type="entry name" value="HTH_67"/>
    <property type="match status" value="1"/>
</dbReference>
<proteinExistence type="predicted"/>
<dbReference type="InterPro" id="IPR036390">
    <property type="entry name" value="WH_DNA-bd_sf"/>
</dbReference>
<comment type="caution">
    <text evidence="1">The sequence shown here is derived from an EMBL/GenBank/DDBJ whole genome shotgun (WGS) entry which is preliminary data.</text>
</comment>
<dbReference type="AlphaFoldDB" id="A0A0P6XFQ1"/>